<reference evidence="8 9" key="1">
    <citation type="submission" date="2020-03" db="EMBL/GenBank/DDBJ databases">
        <title>Dissostichus mawsoni Genome sequencing and assembly.</title>
        <authorList>
            <person name="Park H."/>
        </authorList>
    </citation>
    <scope>NUCLEOTIDE SEQUENCE [LARGE SCALE GENOMIC DNA]</scope>
    <source>
        <strain evidence="8">DM0001</strain>
        <tissue evidence="8">Muscle</tissue>
    </source>
</reference>
<dbReference type="GO" id="GO:0003735">
    <property type="term" value="F:structural constituent of ribosome"/>
    <property type="evidence" value="ECO:0007669"/>
    <property type="project" value="TreeGrafter"/>
</dbReference>
<dbReference type="Pfam" id="PF09243">
    <property type="entry name" value="Rsm22"/>
    <property type="match status" value="2"/>
</dbReference>
<dbReference type="GO" id="GO:0005763">
    <property type="term" value="C:mitochondrial small ribosomal subunit"/>
    <property type="evidence" value="ECO:0007669"/>
    <property type="project" value="TreeGrafter"/>
</dbReference>
<comment type="subcellular location">
    <subcellularLocation>
        <location evidence="1">Mitochondrion</location>
    </subcellularLocation>
</comment>
<evidence type="ECO:0000256" key="5">
    <source>
        <dbReference type="ARBA" id="ARBA00023014"/>
    </source>
</evidence>
<evidence type="ECO:0000313" key="8">
    <source>
        <dbReference type="EMBL" id="KAF3857935.1"/>
    </source>
</evidence>
<comment type="caution">
    <text evidence="8">The sequence shown here is derived from an EMBL/GenBank/DDBJ whole genome shotgun (WGS) entry which is preliminary data.</text>
</comment>
<dbReference type="AlphaFoldDB" id="A0A7J5Z874"/>
<dbReference type="EMBL" id="JAAKFY010000004">
    <property type="protein sequence ID" value="KAF3857935.1"/>
    <property type="molecule type" value="Genomic_DNA"/>
</dbReference>
<dbReference type="OrthoDB" id="421327at2759"/>
<accession>A0A7J5Z874</accession>
<keyword evidence="9" id="KW-1185">Reference proteome</keyword>
<keyword evidence="3" id="KW-0809">Transit peptide</keyword>
<comment type="function">
    <text evidence="7">Mitochondrial ribosome (mitoribosome) assembly factor. Binds at the interface of the head and body domains of the mitochondrial small ribosomal subunit (mt-SSU), occluding the mRNA channel and preventing compaction of the head domain towards the body. Probable inactive methyltransferase: retains the characteristic folding and ability to bind S-adenosyl-L-methionine, but it probably lost its methyltransferase activity.</text>
</comment>
<name>A0A7J5Z874_DISMA</name>
<keyword evidence="2" id="KW-0479">Metal-binding</keyword>
<evidence type="ECO:0000256" key="7">
    <source>
        <dbReference type="ARBA" id="ARBA00045681"/>
    </source>
</evidence>
<protein>
    <submittedName>
        <fullName evidence="8">Uncharacterized protein</fullName>
    </submittedName>
</protein>
<proteinExistence type="predicted"/>
<keyword evidence="6" id="KW-0496">Mitochondrion</keyword>
<keyword evidence="5" id="KW-0411">Iron-sulfur</keyword>
<dbReference type="GO" id="GO:0046872">
    <property type="term" value="F:metal ion binding"/>
    <property type="evidence" value="ECO:0007669"/>
    <property type="project" value="UniProtKB-KW"/>
</dbReference>
<evidence type="ECO:0000313" key="9">
    <source>
        <dbReference type="Proteomes" id="UP000518266"/>
    </source>
</evidence>
<evidence type="ECO:0000256" key="6">
    <source>
        <dbReference type="ARBA" id="ARBA00023128"/>
    </source>
</evidence>
<evidence type="ECO:0000256" key="1">
    <source>
        <dbReference type="ARBA" id="ARBA00004173"/>
    </source>
</evidence>
<dbReference type="InterPro" id="IPR052571">
    <property type="entry name" value="Mt_RNA_Methyltransferase"/>
</dbReference>
<dbReference type="Proteomes" id="UP000518266">
    <property type="component" value="Unassembled WGS sequence"/>
</dbReference>
<dbReference type="GO" id="GO:0051536">
    <property type="term" value="F:iron-sulfur cluster binding"/>
    <property type="evidence" value="ECO:0007669"/>
    <property type="project" value="UniProtKB-KW"/>
</dbReference>
<dbReference type="PANTHER" id="PTHR13184:SF5">
    <property type="entry name" value="METHYLTRANSFERASE-LIKE PROTEIN 17, MITOCHONDRIAL"/>
    <property type="match status" value="1"/>
</dbReference>
<evidence type="ECO:0000256" key="4">
    <source>
        <dbReference type="ARBA" id="ARBA00023004"/>
    </source>
</evidence>
<dbReference type="GO" id="GO:0008168">
    <property type="term" value="F:methyltransferase activity"/>
    <property type="evidence" value="ECO:0007669"/>
    <property type="project" value="InterPro"/>
</dbReference>
<dbReference type="GO" id="GO:0006412">
    <property type="term" value="P:translation"/>
    <property type="evidence" value="ECO:0007669"/>
    <property type="project" value="InterPro"/>
</dbReference>
<sequence length="511" mass="58548">MIGYFVKAHCLTADLELVGAGVQRLQLALERGVLPVHRILTQRSFPGVKLHLQHKFLHGFDVTDQLHERLELLIQLGDPLPGCSIHHSRVLLLEQSTSYGVSEARARVTEVSPEETAESNKAQAEEELKRHGFKEIWRVCPLSEGRCPEDDVQGAEVPRLADRAHSLTNFLWSRKSPVEESSLRKRAVKLEKELWEKEMDKKAMDKKADIDEQLLEDRIRKKVFSVLKKTTYHWKTTKYDEELGVVYMASRLAGGYAAVKRALNEIKKKDSSFAPQASHSYWGDSLKEMVCVDSSGPMNVLAERLLKGDEERAEPHIKQVYFRQFLPVSPKVQFDLVVAAFTLSELLNVKEREDTVLTLWRKTSSTWCWWKMGLKRAIRCLWRPETLLKKQDKIVHDIRPAAVFAPCPHERTCPKLASAITTPCNFNQMYQPLPLPGSEGVDWGRLISPVKRRTRHVHCRMCCPDGKLQHLVVTARKQSRDVYRCARSSDWGDRLPMLQGDDEDAESDSER</sequence>
<organism evidence="8 9">
    <name type="scientific">Dissostichus mawsoni</name>
    <name type="common">Antarctic cod</name>
    <dbReference type="NCBI Taxonomy" id="36200"/>
    <lineage>
        <taxon>Eukaryota</taxon>
        <taxon>Metazoa</taxon>
        <taxon>Chordata</taxon>
        <taxon>Craniata</taxon>
        <taxon>Vertebrata</taxon>
        <taxon>Euteleostomi</taxon>
        <taxon>Actinopterygii</taxon>
        <taxon>Neopterygii</taxon>
        <taxon>Teleostei</taxon>
        <taxon>Neoteleostei</taxon>
        <taxon>Acanthomorphata</taxon>
        <taxon>Eupercaria</taxon>
        <taxon>Perciformes</taxon>
        <taxon>Notothenioidei</taxon>
        <taxon>Nototheniidae</taxon>
        <taxon>Dissostichus</taxon>
    </lineage>
</organism>
<keyword evidence="4" id="KW-0408">Iron</keyword>
<dbReference type="InterPro" id="IPR015324">
    <property type="entry name" value="Ribosomal_Rsm22-like"/>
</dbReference>
<evidence type="ECO:0000256" key="3">
    <source>
        <dbReference type="ARBA" id="ARBA00022946"/>
    </source>
</evidence>
<gene>
    <name evidence="8" type="ORF">F7725_011136</name>
</gene>
<evidence type="ECO:0000256" key="2">
    <source>
        <dbReference type="ARBA" id="ARBA00022723"/>
    </source>
</evidence>
<dbReference type="PANTHER" id="PTHR13184">
    <property type="entry name" value="37S RIBOSOMAL PROTEIN S22"/>
    <property type="match status" value="1"/>
</dbReference>